<organism evidence="3 4">
    <name type="scientific">Sulfoacidibacillus thermotolerans</name>
    <name type="common">Acidibacillus sulfuroxidans</name>
    <dbReference type="NCBI Taxonomy" id="1765684"/>
    <lineage>
        <taxon>Bacteria</taxon>
        <taxon>Bacillati</taxon>
        <taxon>Bacillota</taxon>
        <taxon>Bacilli</taxon>
        <taxon>Bacillales</taxon>
        <taxon>Alicyclobacillaceae</taxon>
        <taxon>Sulfoacidibacillus</taxon>
    </lineage>
</organism>
<feature type="region of interest" description="Disordered" evidence="1">
    <location>
        <begin position="134"/>
        <end position="155"/>
    </location>
</feature>
<reference evidence="3 4" key="1">
    <citation type="submission" date="2016-11" db="EMBL/GenBank/DDBJ databases">
        <title>Comparative genomics of Acidibacillus ferroxidans species.</title>
        <authorList>
            <person name="Oliveira G."/>
            <person name="Nunes G."/>
            <person name="Oliveira R."/>
            <person name="Araujo F."/>
            <person name="Salim A."/>
            <person name="Scholte L."/>
            <person name="Morais D."/>
            <person name="Nancucheo I."/>
            <person name="Johnson D.B."/>
            <person name="Grail B."/>
            <person name="Bittencourt J."/>
            <person name="Valadares R."/>
        </authorList>
    </citation>
    <scope>NUCLEOTIDE SEQUENCE [LARGE SCALE GENOMIC DNA]</scope>
    <source>
        <strain evidence="3 4">Y002</strain>
    </source>
</reference>
<keyword evidence="2" id="KW-0472">Membrane</keyword>
<evidence type="ECO:0000256" key="2">
    <source>
        <dbReference type="SAM" id="Phobius"/>
    </source>
</evidence>
<evidence type="ECO:0000313" key="3">
    <source>
        <dbReference type="EMBL" id="PWI56565.1"/>
    </source>
</evidence>
<protein>
    <submittedName>
        <fullName evidence="3">Uncharacterized protein</fullName>
    </submittedName>
</protein>
<keyword evidence="2" id="KW-1133">Transmembrane helix</keyword>
<name>A0A2U3D5L1_SULT2</name>
<sequence>MEEQFNILFMTLFVSAMLEIAGFFGIRMDEAHIAQMAAQNAARTAAVTPSTSAVDQAALKTIQASGAPVTWDGKPTLTDSDVAISQNGNLITATVHYQAPVVFPQLLSWLGIQAGPTMPITAKATYYNEWGTGDSSSFTPSTQTSGTNGITSPSSTSFQVTLATTEPQTTDTTFLNGQPITLTATSNNDVSLAQGDALQIYDETTGQWIGAPVFSGTTDSVTVSGTNETDTFEAVIAPWGTTSGELAQSNTLTDTWEATPTDSQLQIEASANNGATWWQNTNNGNDWVWNEEPVLLQASLKGLYLPSGYTLSVEDETTNQIVDTGSDESSLETTVQNNASKHSYAAVLQYNGQTYSTQSTQDGDVSVNWNANNSLTLSDSYLSNGEVAFTATANFPMQSGTANGPYTDYMYLYNESLSQWEQIQGVTGDQTQASWTLPAGSDSGDQFVAYLESTTTPTAGTYPQSAAQPPLESNSLEIPVAYTVSLTAQGNDYNNDITLTASLNQPLRPPYSLIILERSQGDLLIAGASSGSSVSVEGTADTGDVHVYDSQDVAAFRAMVVKWPNDDPATWVNPSVIDAFYYAPHAQTKYFDCYIPGHSKTTGVIAKSQTVFAMPGSLTETYQMRYEQTGTYEVYEQTGTREVYEQIGTQTENVQVGTEQVQVGTRTISYSVPHTTCTATWYAGHWSGGGYWQKGGYWDQTTHQWVNTGHWVHGGSWIAGHYGPPYHYTTTYTTEYKTVPVYNTEPVYQQETVPVYGDVSQPVYGYVEQPTYGYVDVPVTEWVPVKLFRSVDEPVVGGLLYVEQIH</sequence>
<gene>
    <name evidence="3" type="ORF">BM613_13030</name>
</gene>
<keyword evidence="2" id="KW-0812">Transmembrane</keyword>
<comment type="caution">
    <text evidence="3">The sequence shown here is derived from an EMBL/GenBank/DDBJ whole genome shotgun (WGS) entry which is preliminary data.</text>
</comment>
<dbReference type="EMBL" id="MPDK01000036">
    <property type="protein sequence ID" value="PWI56565.1"/>
    <property type="molecule type" value="Genomic_DNA"/>
</dbReference>
<dbReference type="AlphaFoldDB" id="A0A2U3D5L1"/>
<proteinExistence type="predicted"/>
<evidence type="ECO:0000313" key="4">
    <source>
        <dbReference type="Proteomes" id="UP000245380"/>
    </source>
</evidence>
<accession>A0A2U3D5L1</accession>
<dbReference type="Proteomes" id="UP000245380">
    <property type="component" value="Unassembled WGS sequence"/>
</dbReference>
<feature type="transmembrane region" description="Helical" evidence="2">
    <location>
        <begin position="7"/>
        <end position="26"/>
    </location>
</feature>
<dbReference type="RefSeq" id="WP_181363167.1">
    <property type="nucleotide sequence ID" value="NZ_MPDK01000036.1"/>
</dbReference>
<keyword evidence="4" id="KW-1185">Reference proteome</keyword>
<evidence type="ECO:0000256" key="1">
    <source>
        <dbReference type="SAM" id="MobiDB-lite"/>
    </source>
</evidence>